<evidence type="ECO:0000256" key="5">
    <source>
        <dbReference type="HAMAP-Rule" id="MF_01185"/>
    </source>
</evidence>
<name>A0A1D8GGM9_9FIRM</name>
<keyword evidence="2 5" id="KW-1005">Bacterial flagellum biogenesis</keyword>
<dbReference type="Gene3D" id="2.30.290.10">
    <property type="entry name" value="BH3618-like"/>
    <property type="match status" value="1"/>
</dbReference>
<keyword evidence="6" id="KW-0969">Cilium</keyword>
<sequence length="149" mass="17233">MILQTKNFGEIEVEKSKFITFESGLLGFEEVKQYVFLSNPDQENPFHWMQAIEDPNLAFVITDPFLFKKDYEFEIPEKVMAELDIAKIEDVAVYCIAVVPENIRKMTINLRGPLVVNTERKIGKQIVLDGEAYDLKHYIFPDAKENNKG</sequence>
<comment type="similarity">
    <text evidence="5">Belongs to the FliW family.</text>
</comment>
<organism evidence="6 7">
    <name type="scientific">Geosporobacter ferrireducens</name>
    <dbReference type="NCBI Taxonomy" id="1424294"/>
    <lineage>
        <taxon>Bacteria</taxon>
        <taxon>Bacillati</taxon>
        <taxon>Bacillota</taxon>
        <taxon>Clostridia</taxon>
        <taxon>Peptostreptococcales</taxon>
        <taxon>Thermotaleaceae</taxon>
        <taxon>Geosporobacter</taxon>
    </lineage>
</organism>
<gene>
    <name evidence="5" type="primary">fliW</name>
    <name evidence="6" type="ORF">Gferi_10765</name>
</gene>
<dbReference type="Proteomes" id="UP000095743">
    <property type="component" value="Chromosome"/>
</dbReference>
<comment type="subunit">
    <text evidence="5">Interacts with translational regulator CsrA and flagellin(s).</text>
</comment>
<evidence type="ECO:0000256" key="3">
    <source>
        <dbReference type="ARBA" id="ARBA00022845"/>
    </source>
</evidence>
<evidence type="ECO:0000313" key="6">
    <source>
        <dbReference type="EMBL" id="AOT70026.1"/>
    </source>
</evidence>
<keyword evidence="1 5" id="KW-0963">Cytoplasm</keyword>
<evidence type="ECO:0000256" key="2">
    <source>
        <dbReference type="ARBA" id="ARBA00022795"/>
    </source>
</evidence>
<dbReference type="OrthoDB" id="9801235at2"/>
<dbReference type="RefSeq" id="WP_069976309.1">
    <property type="nucleotide sequence ID" value="NZ_CP017269.1"/>
</dbReference>
<keyword evidence="3 5" id="KW-0810">Translation regulation</keyword>
<comment type="subcellular location">
    <subcellularLocation>
        <location evidence="5">Cytoplasm</location>
    </subcellularLocation>
</comment>
<dbReference type="PANTHER" id="PTHR39190:SF1">
    <property type="entry name" value="FLAGELLAR ASSEMBLY FACTOR FLIW"/>
    <property type="match status" value="1"/>
</dbReference>
<keyword evidence="7" id="KW-1185">Reference proteome</keyword>
<protein>
    <recommendedName>
        <fullName evidence="5">Flagellar assembly factor FliW</fullName>
    </recommendedName>
</protein>
<evidence type="ECO:0000256" key="1">
    <source>
        <dbReference type="ARBA" id="ARBA00022490"/>
    </source>
</evidence>
<keyword evidence="4 5" id="KW-0143">Chaperone</keyword>
<keyword evidence="6" id="KW-0282">Flagellum</keyword>
<dbReference type="AlphaFoldDB" id="A0A1D8GGM9"/>
<dbReference type="SUPFAM" id="SSF141457">
    <property type="entry name" value="BH3618-like"/>
    <property type="match status" value="1"/>
</dbReference>
<dbReference type="InterPro" id="IPR003775">
    <property type="entry name" value="Flagellar_assembly_factor_FliW"/>
</dbReference>
<dbReference type="GO" id="GO:0005737">
    <property type="term" value="C:cytoplasm"/>
    <property type="evidence" value="ECO:0007669"/>
    <property type="project" value="UniProtKB-SubCell"/>
</dbReference>
<evidence type="ECO:0000313" key="7">
    <source>
        <dbReference type="Proteomes" id="UP000095743"/>
    </source>
</evidence>
<dbReference type="GO" id="GO:0006417">
    <property type="term" value="P:regulation of translation"/>
    <property type="evidence" value="ECO:0007669"/>
    <property type="project" value="UniProtKB-KW"/>
</dbReference>
<dbReference type="NCBIfam" id="NF009793">
    <property type="entry name" value="PRK13285.1-1"/>
    <property type="match status" value="1"/>
</dbReference>
<dbReference type="HAMAP" id="MF_01185">
    <property type="entry name" value="FliW"/>
    <property type="match status" value="1"/>
</dbReference>
<reference evidence="6 7" key="1">
    <citation type="submission" date="2016-09" db="EMBL/GenBank/DDBJ databases">
        <title>Genomic analysis reveals versatility of anaerobic energy metabolism of Geosporobacter ferrireducens IRF9 of phylum Firmicutes.</title>
        <authorList>
            <person name="Kim S.-J."/>
        </authorList>
    </citation>
    <scope>NUCLEOTIDE SEQUENCE [LARGE SCALE GENOMIC DNA]</scope>
    <source>
        <strain evidence="6 7">IRF9</strain>
    </source>
</reference>
<dbReference type="InterPro" id="IPR024046">
    <property type="entry name" value="Flagellar_assmbl_FliW_dom_sf"/>
</dbReference>
<dbReference type="STRING" id="1424294.Gferi_10765"/>
<accession>A0A1D8GGM9</accession>
<proteinExistence type="inferred from homology"/>
<dbReference type="EMBL" id="CP017269">
    <property type="protein sequence ID" value="AOT70026.1"/>
    <property type="molecule type" value="Genomic_DNA"/>
</dbReference>
<comment type="function">
    <text evidence="5">Acts as an anti-CsrA protein, binds CsrA and prevents it from repressing translation of its target genes, one of which is flagellin. Binds to flagellin and participates in the assembly of the flagellum.</text>
</comment>
<dbReference type="GO" id="GO:0044780">
    <property type="term" value="P:bacterial-type flagellum assembly"/>
    <property type="evidence" value="ECO:0007669"/>
    <property type="project" value="UniProtKB-UniRule"/>
</dbReference>
<dbReference type="PANTHER" id="PTHR39190">
    <property type="entry name" value="FLAGELLAR ASSEMBLY FACTOR FLIW"/>
    <property type="match status" value="1"/>
</dbReference>
<dbReference type="Pfam" id="PF02623">
    <property type="entry name" value="FliW"/>
    <property type="match status" value="1"/>
</dbReference>
<evidence type="ECO:0000256" key="4">
    <source>
        <dbReference type="ARBA" id="ARBA00023186"/>
    </source>
</evidence>
<dbReference type="KEGG" id="gfe:Gferi_10765"/>
<keyword evidence="6" id="KW-0966">Cell projection</keyword>